<feature type="compositionally biased region" description="Basic and acidic residues" evidence="1">
    <location>
        <begin position="77"/>
        <end position="93"/>
    </location>
</feature>
<feature type="compositionally biased region" description="Low complexity" evidence="1">
    <location>
        <begin position="98"/>
        <end position="131"/>
    </location>
</feature>
<gene>
    <name evidence="2" type="ORF">EVAR_96569_1</name>
</gene>
<accession>A0A4C1WRJ0</accession>
<feature type="region of interest" description="Disordered" evidence="1">
    <location>
        <begin position="433"/>
        <end position="454"/>
    </location>
</feature>
<protein>
    <submittedName>
        <fullName evidence="2">Uncharacterized protein</fullName>
    </submittedName>
</protein>
<name>A0A4C1WRJ0_EUMVA</name>
<evidence type="ECO:0000313" key="3">
    <source>
        <dbReference type="Proteomes" id="UP000299102"/>
    </source>
</evidence>
<evidence type="ECO:0000313" key="2">
    <source>
        <dbReference type="EMBL" id="GBP53891.1"/>
    </source>
</evidence>
<feature type="region of interest" description="Disordered" evidence="1">
    <location>
        <begin position="13"/>
        <end position="178"/>
    </location>
</feature>
<dbReference type="InterPro" id="IPR036691">
    <property type="entry name" value="Endo/exonu/phosph_ase_sf"/>
</dbReference>
<dbReference type="Gene3D" id="3.60.10.10">
    <property type="entry name" value="Endonuclease/exonuclease/phosphatase"/>
    <property type="match status" value="1"/>
</dbReference>
<dbReference type="EMBL" id="BGZK01000636">
    <property type="protein sequence ID" value="GBP53891.1"/>
    <property type="molecule type" value="Genomic_DNA"/>
</dbReference>
<proteinExistence type="predicted"/>
<sequence>MRLHTFYRKVEIDPSPVTMGDRGTDTTSRDHKTPRTATRRLSSPILGSPDAVETEKGQKIEEEKKDAAAGAVSATYRTEDGRSPPKGKNEKSRSASGHATPPNHTSATTTTARWYIPTPTAPTTAEAGWATSNPHYSRSGPRGCQSESNHGRYDKDSNTSTPCDQGRPGPDTEYPRGPDIRGNVLNLRILYWNPGGIIGKTRKLCDLAQLEDVHIILLGETKLQPEQELRIPNIFAYRHDEISARGPAYRGTAVLICHDLMQEAEQLTDFETMRSIGIRDVHATFSDQTPTLIIDDLIAKRKAWGSHSIYRAGRLLMEDAERHGYEALGPDTFTHVPTDMRHRPDVLDIVIGHKIRRPMHVEFVSSMDTHHLLILVTVGTGTSNAPQATLRQRVVWENFETFLEALHLGPSFETAAYVEASANLLVDKKKETQARPRLSYQHRRPAPATCPRASKGGCGTNAGYISFRDFRGATWEAIIDRAGESARNLNQLCRQLTKTAAPKCPVTVRSEVRHYDAKA</sequence>
<feature type="compositionally biased region" description="Basic and acidic residues" evidence="1">
    <location>
        <begin position="22"/>
        <end position="33"/>
    </location>
</feature>
<dbReference type="AlphaFoldDB" id="A0A4C1WRJ0"/>
<dbReference type="OrthoDB" id="410155at2759"/>
<feature type="compositionally biased region" description="Basic and acidic residues" evidence="1">
    <location>
        <begin position="53"/>
        <end position="67"/>
    </location>
</feature>
<evidence type="ECO:0000256" key="1">
    <source>
        <dbReference type="SAM" id="MobiDB-lite"/>
    </source>
</evidence>
<organism evidence="2 3">
    <name type="scientific">Eumeta variegata</name>
    <name type="common">Bagworm moth</name>
    <name type="synonym">Eumeta japonica</name>
    <dbReference type="NCBI Taxonomy" id="151549"/>
    <lineage>
        <taxon>Eukaryota</taxon>
        <taxon>Metazoa</taxon>
        <taxon>Ecdysozoa</taxon>
        <taxon>Arthropoda</taxon>
        <taxon>Hexapoda</taxon>
        <taxon>Insecta</taxon>
        <taxon>Pterygota</taxon>
        <taxon>Neoptera</taxon>
        <taxon>Endopterygota</taxon>
        <taxon>Lepidoptera</taxon>
        <taxon>Glossata</taxon>
        <taxon>Ditrysia</taxon>
        <taxon>Tineoidea</taxon>
        <taxon>Psychidae</taxon>
        <taxon>Oiketicinae</taxon>
        <taxon>Eumeta</taxon>
    </lineage>
</organism>
<dbReference type="Proteomes" id="UP000299102">
    <property type="component" value="Unassembled WGS sequence"/>
</dbReference>
<dbReference type="SUPFAM" id="SSF56219">
    <property type="entry name" value="DNase I-like"/>
    <property type="match status" value="1"/>
</dbReference>
<reference evidence="2 3" key="1">
    <citation type="journal article" date="2019" name="Commun. Biol.">
        <title>The bagworm genome reveals a unique fibroin gene that provides high tensile strength.</title>
        <authorList>
            <person name="Kono N."/>
            <person name="Nakamura H."/>
            <person name="Ohtoshi R."/>
            <person name="Tomita M."/>
            <person name="Numata K."/>
            <person name="Arakawa K."/>
        </authorList>
    </citation>
    <scope>NUCLEOTIDE SEQUENCE [LARGE SCALE GENOMIC DNA]</scope>
</reference>
<comment type="caution">
    <text evidence="2">The sequence shown here is derived from an EMBL/GenBank/DDBJ whole genome shotgun (WGS) entry which is preliminary data.</text>
</comment>
<keyword evidence="3" id="KW-1185">Reference proteome</keyword>